<dbReference type="EMBL" id="WVTA01000017">
    <property type="protein sequence ID" value="KAK3200944.1"/>
    <property type="molecule type" value="Genomic_DNA"/>
</dbReference>
<organism evidence="3 4">
    <name type="scientific">Pseudopithomyces chartarum</name>
    <dbReference type="NCBI Taxonomy" id="1892770"/>
    <lineage>
        <taxon>Eukaryota</taxon>
        <taxon>Fungi</taxon>
        <taxon>Dikarya</taxon>
        <taxon>Ascomycota</taxon>
        <taxon>Pezizomycotina</taxon>
        <taxon>Dothideomycetes</taxon>
        <taxon>Pleosporomycetidae</taxon>
        <taxon>Pleosporales</taxon>
        <taxon>Massarineae</taxon>
        <taxon>Didymosphaeriaceae</taxon>
        <taxon>Pseudopithomyces</taxon>
    </lineage>
</organism>
<evidence type="ECO:0000256" key="2">
    <source>
        <dbReference type="SAM" id="SignalP"/>
    </source>
</evidence>
<evidence type="ECO:0000313" key="3">
    <source>
        <dbReference type="EMBL" id="KAK3200944.1"/>
    </source>
</evidence>
<keyword evidence="4" id="KW-1185">Reference proteome</keyword>
<gene>
    <name evidence="3" type="ORF">GRF29_213g460291</name>
</gene>
<evidence type="ECO:0000256" key="1">
    <source>
        <dbReference type="SAM" id="MobiDB-lite"/>
    </source>
</evidence>
<accession>A0AAN6RBE3</accession>
<protein>
    <submittedName>
        <fullName evidence="3">Uncharacterized protein</fullName>
    </submittedName>
</protein>
<reference evidence="3 4" key="1">
    <citation type="submission" date="2021-02" db="EMBL/GenBank/DDBJ databases">
        <title>Genome assembly of Pseudopithomyces chartarum.</title>
        <authorList>
            <person name="Jauregui R."/>
            <person name="Singh J."/>
            <person name="Voisey C."/>
        </authorList>
    </citation>
    <scope>NUCLEOTIDE SEQUENCE [LARGE SCALE GENOMIC DNA]</scope>
    <source>
        <strain evidence="3 4">AGR01</strain>
    </source>
</reference>
<feature type="chain" id="PRO_5042861532" evidence="2">
    <location>
        <begin position="19"/>
        <end position="265"/>
    </location>
</feature>
<dbReference type="Proteomes" id="UP001280581">
    <property type="component" value="Unassembled WGS sequence"/>
</dbReference>
<evidence type="ECO:0000313" key="4">
    <source>
        <dbReference type="Proteomes" id="UP001280581"/>
    </source>
</evidence>
<feature type="region of interest" description="Disordered" evidence="1">
    <location>
        <begin position="41"/>
        <end position="79"/>
    </location>
</feature>
<dbReference type="AlphaFoldDB" id="A0AAN6RBE3"/>
<feature type="compositionally biased region" description="Low complexity" evidence="1">
    <location>
        <begin position="51"/>
        <end position="64"/>
    </location>
</feature>
<feature type="region of interest" description="Disordered" evidence="1">
    <location>
        <begin position="127"/>
        <end position="156"/>
    </location>
</feature>
<keyword evidence="2" id="KW-0732">Signal</keyword>
<sequence length="265" mass="26976">MRFTLLSVAIAAGATAQAQRTGIPDDFTSLIPTEVRSLIPSGVLPDPNDYTTTAGDADATSTDTPPGSQITNGPTFIPPPFSTNPGAWTSIYRSIQSAGFSWPVSAYGPGAGPWGGYGPGGRGHGPPHGGHWGGSDGWGPWGSNSWGPSDWQSNSAWRSGPWTQWWGGSACPASDWPGWTEGPWSTDAPWTSWAGCTASTTSTNLVTTTVSGIETTATQYGVQVAQADSTGGSGTTGSLGSQGAAPMRTMAPALAAIGGAVAIFL</sequence>
<name>A0AAN6RBE3_9PLEO</name>
<comment type="caution">
    <text evidence="3">The sequence shown here is derived from an EMBL/GenBank/DDBJ whole genome shotgun (WGS) entry which is preliminary data.</text>
</comment>
<proteinExistence type="predicted"/>
<feature type="compositionally biased region" description="Gly residues" evidence="1">
    <location>
        <begin position="127"/>
        <end position="140"/>
    </location>
</feature>
<feature type="signal peptide" evidence="2">
    <location>
        <begin position="1"/>
        <end position="18"/>
    </location>
</feature>
<feature type="compositionally biased region" description="Polar residues" evidence="1">
    <location>
        <begin position="65"/>
        <end position="74"/>
    </location>
</feature>